<gene>
    <name evidence="1" type="ORF">RT723_03370</name>
</gene>
<reference evidence="1 2" key="1">
    <citation type="submission" date="2023-10" db="EMBL/GenBank/DDBJ databases">
        <title>Psychrosphaera aquimaarina strain SW33 isolated from seawater.</title>
        <authorList>
            <person name="Bayburt H."/>
            <person name="Kim J.M."/>
            <person name="Choi B.J."/>
            <person name="Jeon C.O."/>
        </authorList>
    </citation>
    <scope>NUCLEOTIDE SEQUENCE [LARGE SCALE GENOMIC DNA]</scope>
    <source>
        <strain evidence="1 2">KCTC 52743</strain>
    </source>
</reference>
<dbReference type="RefSeq" id="WP_315945900.1">
    <property type="nucleotide sequence ID" value="NZ_JAWCUA010000003.1"/>
</dbReference>
<comment type="caution">
    <text evidence="1">The sequence shown here is derived from an EMBL/GenBank/DDBJ whole genome shotgun (WGS) entry which is preliminary data.</text>
</comment>
<protein>
    <submittedName>
        <fullName evidence="1">Uncharacterized protein</fullName>
    </submittedName>
</protein>
<proteinExistence type="predicted"/>
<name>A0ABU3QX96_9GAMM</name>
<organism evidence="1 2">
    <name type="scientific">Psychrosphaera aquimarina</name>
    <dbReference type="NCBI Taxonomy" id="2044854"/>
    <lineage>
        <taxon>Bacteria</taxon>
        <taxon>Pseudomonadati</taxon>
        <taxon>Pseudomonadota</taxon>
        <taxon>Gammaproteobacteria</taxon>
        <taxon>Alteromonadales</taxon>
        <taxon>Pseudoalteromonadaceae</taxon>
        <taxon>Psychrosphaera</taxon>
    </lineage>
</organism>
<evidence type="ECO:0000313" key="2">
    <source>
        <dbReference type="Proteomes" id="UP001257914"/>
    </source>
</evidence>
<accession>A0ABU3QX96</accession>
<dbReference type="EMBL" id="JAWCUA010000003">
    <property type="protein sequence ID" value="MDU0112059.1"/>
    <property type="molecule type" value="Genomic_DNA"/>
</dbReference>
<dbReference type="Proteomes" id="UP001257914">
    <property type="component" value="Unassembled WGS sequence"/>
</dbReference>
<sequence length="81" mass="8661">MQTLILATSIFLSAPTAPITTFSTAQDLHNDIQTQVSLVSNTVLNNAAISAKDTFLYQAKHAIATASNDVEISFSYELAAE</sequence>
<keyword evidence="2" id="KW-1185">Reference proteome</keyword>
<evidence type="ECO:0000313" key="1">
    <source>
        <dbReference type="EMBL" id="MDU0112059.1"/>
    </source>
</evidence>